<dbReference type="Proteomes" id="UP000039865">
    <property type="component" value="Unassembled WGS sequence"/>
</dbReference>
<feature type="site" description="mRNA cap binding" evidence="11">
    <location>
        <position position="327"/>
    </location>
</feature>
<evidence type="ECO:0000256" key="10">
    <source>
        <dbReference type="PIRNR" id="PIRNR028762"/>
    </source>
</evidence>
<feature type="site" description="mRNA cap binding" evidence="11">
    <location>
        <position position="82"/>
    </location>
</feature>
<feature type="site" description="mRNA cap binding" evidence="11">
    <location>
        <position position="76"/>
    </location>
</feature>
<evidence type="ECO:0000256" key="11">
    <source>
        <dbReference type="PIRSR" id="PIRSR028762-2"/>
    </source>
</evidence>
<keyword evidence="14" id="KW-1185">Reference proteome</keyword>
<dbReference type="PANTHER" id="PTHR12189">
    <property type="entry name" value="MRNA GUANINE-7- METHYLTRANSFERASE"/>
    <property type="match status" value="1"/>
</dbReference>
<feature type="domain" description="MRNA cap 0 methyltransferase" evidence="12">
    <location>
        <begin position="37"/>
        <end position="335"/>
    </location>
</feature>
<comment type="similarity">
    <text evidence="10">Belongs to the class I-like SAM-binding methyltransferase superfamily. mRNA cap 0 methyltransferase family.</text>
</comment>
<dbReference type="OMA" id="LITGDCF"/>
<dbReference type="PANTHER" id="PTHR12189:SF2">
    <property type="entry name" value="MRNA CAP GUANINE-N7 METHYLTRANSFERASE"/>
    <property type="match status" value="1"/>
</dbReference>
<evidence type="ECO:0000256" key="3">
    <source>
        <dbReference type="ARBA" id="ARBA00022664"/>
    </source>
</evidence>
<sequence>MESQYHKFYKSEPFYVLNQDVFYDEDIQDNQQTREYSDINFLRKFNNFIKAVLINKYIDRLPYKYSPSIFDLCSGKGGDLRKWILKKPSHYVALEYQEQLIKIAIERLREIRNVEFPSIFVVADAGDESMTIDKVLADDKFRDIKSSIVFDMVSCQFAMHYMFESEKKLRNFLHNVSCKLTPGGFFIGTTIDSDRIVSQMRLDTTGSMTVENEDFAIKFGQIAFPKDQGAFGLKYYFYLKDAIGKQKFLESEKVYVPEYLVIFPKLIEIAKEYDLELVEQKNFHEFYSESVQDANNQGLFNRMVFKEASQRMTQEGINRQFEICGSYQVFAFKKMGQVIKRMHNNFGNYRVCREINYRNFV</sequence>
<feature type="site" description="mRNA cap binding" evidence="11">
    <location>
        <position position="160"/>
    </location>
</feature>
<evidence type="ECO:0000313" key="13">
    <source>
        <dbReference type="EMBL" id="CDW75150.1"/>
    </source>
</evidence>
<evidence type="ECO:0000256" key="2">
    <source>
        <dbReference type="ARBA" id="ARBA00022603"/>
    </source>
</evidence>
<keyword evidence="3 10" id="KW-0507">mRNA processing</keyword>
<evidence type="ECO:0000256" key="5">
    <source>
        <dbReference type="ARBA" id="ARBA00022691"/>
    </source>
</evidence>
<dbReference type="EC" id="2.1.1.56" evidence="10"/>
<feature type="site" description="mRNA cap binding" evidence="11">
    <location>
        <position position="258"/>
    </location>
</feature>
<name>A0A077ZZ05_STYLE</name>
<dbReference type="EMBL" id="CCKQ01004014">
    <property type="protein sequence ID" value="CDW75150.1"/>
    <property type="molecule type" value="Genomic_DNA"/>
</dbReference>
<evidence type="ECO:0000256" key="7">
    <source>
        <dbReference type="ARBA" id="ARBA00023042"/>
    </source>
</evidence>
<dbReference type="PIRSF" id="PIRSF028762">
    <property type="entry name" value="ABD1"/>
    <property type="match status" value="1"/>
</dbReference>
<dbReference type="InterPro" id="IPR016899">
    <property type="entry name" value="mRNA_G-N7_MeTrfase_euk"/>
</dbReference>
<dbReference type="PROSITE" id="PS51562">
    <property type="entry name" value="RNA_CAP0_MT"/>
    <property type="match status" value="1"/>
</dbReference>
<feature type="binding site" evidence="11">
    <location>
        <begin position="46"/>
        <end position="47"/>
    </location>
    <ligand>
        <name>mRNA</name>
        <dbReference type="ChEBI" id="CHEBI:33699"/>
    </ligand>
</feature>
<keyword evidence="4 10" id="KW-0808">Transferase</keyword>
<comment type="catalytic activity">
    <reaction evidence="9">
        <text>a 5'-end (5'-triphosphoguanosine)-ribonucleoside in mRNA + S-adenosyl-L-methionine = a 5'-end (N(7)-methyl 5'-triphosphoguanosine)-ribonucleoside in mRNA + S-adenosyl-L-homocysteine</text>
        <dbReference type="Rhea" id="RHEA:67008"/>
        <dbReference type="Rhea" id="RHEA-COMP:17166"/>
        <dbReference type="Rhea" id="RHEA-COMP:17167"/>
        <dbReference type="ChEBI" id="CHEBI:57856"/>
        <dbReference type="ChEBI" id="CHEBI:59789"/>
        <dbReference type="ChEBI" id="CHEBI:156461"/>
        <dbReference type="ChEBI" id="CHEBI:167617"/>
        <dbReference type="EC" id="2.1.1.56"/>
    </reaction>
</comment>
<organism evidence="13 14">
    <name type="scientific">Stylonychia lemnae</name>
    <name type="common">Ciliate</name>
    <dbReference type="NCBI Taxonomy" id="5949"/>
    <lineage>
        <taxon>Eukaryota</taxon>
        <taxon>Sar</taxon>
        <taxon>Alveolata</taxon>
        <taxon>Ciliophora</taxon>
        <taxon>Intramacronucleata</taxon>
        <taxon>Spirotrichea</taxon>
        <taxon>Stichotrichia</taxon>
        <taxon>Sporadotrichida</taxon>
        <taxon>Oxytrichidae</taxon>
        <taxon>Stylonychinae</taxon>
        <taxon>Stylonychia</taxon>
    </lineage>
</organism>
<dbReference type="Pfam" id="PF03291">
    <property type="entry name" value="mRNA_G-N7_MeTrfase"/>
    <property type="match status" value="1"/>
</dbReference>
<keyword evidence="7 10" id="KW-0506">mRNA capping</keyword>
<protein>
    <recommendedName>
        <fullName evidence="10">mRNA cap guanine-N(7) methyltransferase</fullName>
        <ecNumber evidence="10">2.1.1.56</ecNumber>
    </recommendedName>
    <alternativeName>
        <fullName evidence="10">mRNA (guanine-N(7))-methyltransferase</fullName>
    </alternativeName>
    <alternativeName>
        <fullName evidence="10">mRNA cap methyltransferase</fullName>
    </alternativeName>
</protein>
<dbReference type="OrthoDB" id="10248867at2759"/>
<keyword evidence="2 10" id="KW-0489">Methyltransferase</keyword>
<dbReference type="SUPFAM" id="SSF53335">
    <property type="entry name" value="S-adenosyl-L-methionine-dependent methyltransferases"/>
    <property type="match status" value="1"/>
</dbReference>
<evidence type="ECO:0000256" key="8">
    <source>
        <dbReference type="ARBA" id="ARBA00023242"/>
    </source>
</evidence>
<dbReference type="CDD" id="cd02440">
    <property type="entry name" value="AdoMet_MTases"/>
    <property type="match status" value="1"/>
</dbReference>
<evidence type="ECO:0000259" key="12">
    <source>
        <dbReference type="PROSITE" id="PS51562"/>
    </source>
</evidence>
<dbReference type="GO" id="GO:0003723">
    <property type="term" value="F:RNA binding"/>
    <property type="evidence" value="ECO:0007669"/>
    <property type="project" value="UniProtKB-KW"/>
</dbReference>
<evidence type="ECO:0000256" key="1">
    <source>
        <dbReference type="ARBA" id="ARBA00004123"/>
    </source>
</evidence>
<evidence type="ECO:0000256" key="9">
    <source>
        <dbReference type="ARBA" id="ARBA00044712"/>
    </source>
</evidence>
<proteinExistence type="inferred from homology"/>
<evidence type="ECO:0000256" key="6">
    <source>
        <dbReference type="ARBA" id="ARBA00022884"/>
    </source>
</evidence>
<dbReference type="InterPro" id="IPR029063">
    <property type="entry name" value="SAM-dependent_MTases_sf"/>
</dbReference>
<feature type="site" description="mRNA cap binding" evidence="11">
    <location>
        <position position="107"/>
    </location>
</feature>
<dbReference type="InParanoid" id="A0A077ZZ05"/>
<comment type="subcellular location">
    <subcellularLocation>
        <location evidence="1 10">Nucleus</location>
    </subcellularLocation>
</comment>
<dbReference type="InterPro" id="IPR004971">
    <property type="entry name" value="mRNA_G-N7_MeTrfase_dom"/>
</dbReference>
<reference evidence="13 14" key="1">
    <citation type="submission" date="2014-06" db="EMBL/GenBank/DDBJ databases">
        <authorList>
            <person name="Swart Estienne"/>
        </authorList>
    </citation>
    <scope>NUCLEOTIDE SEQUENCE [LARGE SCALE GENOMIC DNA]</scope>
    <source>
        <strain evidence="13 14">130c</strain>
    </source>
</reference>
<keyword evidence="6 10" id="KW-0694">RNA-binding</keyword>
<dbReference type="GO" id="GO:0004482">
    <property type="term" value="F:mRNA 5'-cap (guanine-N7-)-methyltransferase activity"/>
    <property type="evidence" value="ECO:0007669"/>
    <property type="project" value="UniProtKB-EC"/>
</dbReference>
<dbReference type="Gene3D" id="3.40.50.150">
    <property type="entry name" value="Vaccinia Virus protein VP39"/>
    <property type="match status" value="1"/>
</dbReference>
<accession>A0A077ZZ05</accession>
<dbReference type="AlphaFoldDB" id="A0A077ZZ05"/>
<dbReference type="GO" id="GO:0005634">
    <property type="term" value="C:nucleus"/>
    <property type="evidence" value="ECO:0007669"/>
    <property type="project" value="UniProtKB-SubCell"/>
</dbReference>
<keyword evidence="8 10" id="KW-0539">Nucleus</keyword>
<dbReference type="InterPro" id="IPR039753">
    <property type="entry name" value="RG7MT1"/>
</dbReference>
<evidence type="ECO:0000313" key="14">
    <source>
        <dbReference type="Proteomes" id="UP000039865"/>
    </source>
</evidence>
<gene>
    <name evidence="13" type="primary">Contig7101.g7591</name>
    <name evidence="13" type="ORF">STYLEM_4137</name>
</gene>
<evidence type="ECO:0000256" key="4">
    <source>
        <dbReference type="ARBA" id="ARBA00022679"/>
    </source>
</evidence>
<keyword evidence="5 10" id="KW-0949">S-adenosyl-L-methionine</keyword>